<keyword evidence="3" id="KW-1185">Reference proteome</keyword>
<protein>
    <recommendedName>
        <fullName evidence="4">Secreted protein</fullName>
    </recommendedName>
</protein>
<sequence length="75" mass="8575">MRHRFKCIYTLELLLVACVGSSLSSSSSSHNIHGDIEIVPVKNFNSGLPARTKNLYWVTNWVTRINWVTRVTRVT</sequence>
<dbReference type="Proteomes" id="UP000266673">
    <property type="component" value="Unassembled WGS sequence"/>
</dbReference>
<evidence type="ECO:0000313" key="2">
    <source>
        <dbReference type="EMBL" id="RIB22730.1"/>
    </source>
</evidence>
<organism evidence="2 3">
    <name type="scientific">Gigaspora rosea</name>
    <dbReference type="NCBI Taxonomy" id="44941"/>
    <lineage>
        <taxon>Eukaryota</taxon>
        <taxon>Fungi</taxon>
        <taxon>Fungi incertae sedis</taxon>
        <taxon>Mucoromycota</taxon>
        <taxon>Glomeromycotina</taxon>
        <taxon>Glomeromycetes</taxon>
        <taxon>Diversisporales</taxon>
        <taxon>Gigasporaceae</taxon>
        <taxon>Gigaspora</taxon>
    </lineage>
</organism>
<name>A0A397VJR8_9GLOM</name>
<accession>A0A397VJR8</accession>
<evidence type="ECO:0000313" key="3">
    <source>
        <dbReference type="Proteomes" id="UP000266673"/>
    </source>
</evidence>
<gene>
    <name evidence="2" type="ORF">C2G38_957895</name>
</gene>
<proteinExistence type="predicted"/>
<feature type="signal peptide" evidence="1">
    <location>
        <begin position="1"/>
        <end position="24"/>
    </location>
</feature>
<feature type="chain" id="PRO_5017421326" description="Secreted protein" evidence="1">
    <location>
        <begin position="25"/>
        <end position="75"/>
    </location>
</feature>
<keyword evidence="1" id="KW-0732">Signal</keyword>
<reference evidence="2 3" key="1">
    <citation type="submission" date="2018-06" db="EMBL/GenBank/DDBJ databases">
        <title>Comparative genomics reveals the genomic features of Rhizophagus irregularis, R. cerebriforme, R. diaphanum and Gigaspora rosea, and their symbiotic lifestyle signature.</title>
        <authorList>
            <person name="Morin E."/>
            <person name="San Clemente H."/>
            <person name="Chen E.C.H."/>
            <person name="De La Providencia I."/>
            <person name="Hainaut M."/>
            <person name="Kuo A."/>
            <person name="Kohler A."/>
            <person name="Murat C."/>
            <person name="Tang N."/>
            <person name="Roy S."/>
            <person name="Loubradou J."/>
            <person name="Henrissat B."/>
            <person name="Grigoriev I.V."/>
            <person name="Corradi N."/>
            <person name="Roux C."/>
            <person name="Martin F.M."/>
        </authorList>
    </citation>
    <scope>NUCLEOTIDE SEQUENCE [LARGE SCALE GENOMIC DNA]</scope>
    <source>
        <strain evidence="2 3">DAOM 194757</strain>
    </source>
</reference>
<dbReference type="EMBL" id="QKWP01000296">
    <property type="protein sequence ID" value="RIB22730.1"/>
    <property type="molecule type" value="Genomic_DNA"/>
</dbReference>
<evidence type="ECO:0000256" key="1">
    <source>
        <dbReference type="SAM" id="SignalP"/>
    </source>
</evidence>
<evidence type="ECO:0008006" key="4">
    <source>
        <dbReference type="Google" id="ProtNLM"/>
    </source>
</evidence>
<comment type="caution">
    <text evidence="2">The sequence shown here is derived from an EMBL/GenBank/DDBJ whole genome shotgun (WGS) entry which is preliminary data.</text>
</comment>
<dbReference type="AlphaFoldDB" id="A0A397VJR8"/>